<feature type="domain" description="Bacterial alpha-L-rhamnosidase N-terminal" evidence="5">
    <location>
        <begin position="142"/>
        <end position="307"/>
    </location>
</feature>
<evidence type="ECO:0000259" key="6">
    <source>
        <dbReference type="Pfam" id="PF17389"/>
    </source>
</evidence>
<dbReference type="InterPro" id="IPR035396">
    <property type="entry name" value="Bac_rhamnosid6H"/>
</dbReference>
<dbReference type="PIRSF" id="PIRSF010631">
    <property type="entry name" value="A-rhamnsds"/>
    <property type="match status" value="1"/>
</dbReference>
<evidence type="ECO:0000256" key="1">
    <source>
        <dbReference type="ARBA" id="ARBA00001445"/>
    </source>
</evidence>
<dbReference type="InterPro" id="IPR013737">
    <property type="entry name" value="Bac_rhamnosid_N"/>
</dbReference>
<feature type="domain" description="Alpha-L-rhamnosidase C-terminal" evidence="7">
    <location>
        <begin position="782"/>
        <end position="853"/>
    </location>
</feature>
<dbReference type="Gene3D" id="2.60.420.10">
    <property type="entry name" value="Maltose phosphorylase, domain 3"/>
    <property type="match status" value="1"/>
</dbReference>
<feature type="domain" description="Alpha-L-rhamnosidase concanavalin-like" evidence="4">
    <location>
        <begin position="318"/>
        <end position="417"/>
    </location>
</feature>
<evidence type="ECO:0000313" key="9">
    <source>
        <dbReference type="Proteomes" id="UP000294682"/>
    </source>
</evidence>
<keyword evidence="9" id="KW-1185">Reference proteome</keyword>
<dbReference type="EMBL" id="SLUK01000010">
    <property type="protein sequence ID" value="TCL42399.1"/>
    <property type="molecule type" value="Genomic_DNA"/>
</dbReference>
<accession>A0A9X8UHL5</accession>
<comment type="caution">
    <text evidence="8">The sequence shown here is derived from an EMBL/GenBank/DDBJ whole genome shotgun (WGS) entry which is preliminary data.</text>
</comment>
<dbReference type="EC" id="3.2.1.40" evidence="2"/>
<dbReference type="Proteomes" id="UP000294682">
    <property type="component" value="Unassembled WGS sequence"/>
</dbReference>
<proteinExistence type="predicted"/>
<dbReference type="GO" id="GO:0030596">
    <property type="term" value="F:alpha-L-rhamnosidase activity"/>
    <property type="evidence" value="ECO:0007669"/>
    <property type="project" value="UniProtKB-EC"/>
</dbReference>
<sequence length="878" mass="99119">MTSDKAAFLRCEYRENPIGIDAPSPCLSWQMESTRQGAMQSAYQIEVSTEETFGALCWDSGRVQSFETLGIPYGGAALSARTPYFWRVRLWNEENECSGWSQARFETGFLGSPWTSRWIGARDEEESCHYYRREFSVRGGLRAARLYITACGLYEAHINGRKVGRDHLTPGWTSYGDHLQYQSYDVTELLGEGENALGAILGDGWYKGPYTWDKKRELYGHKRALRCQVHLWYQDGREEIVSSDERWRYRRGPILSSQLYDGEIYDARLELPGWDKPGLSGAGWSPVRVLSPQVGELVSTLCAPVRAQRELRVQKILRTPNGDRVLDLGQNMVGWPRIRVQGRKGELVFLRLVETLGPDGNAYPYNLRSAKQELQYILKGEGVEIFEPHFTFSGFRYIQVVAWPGEPNEDSVLGVAAHSGMEQTIELRSGNPLIERLYKNILWGQRGNFIEVPLDCPQRDERFGWTGDAQIFARTASFNFDCFLFYEKWLRGVRADQFSNGAVPFVVPNILPRDWDLASAGPESTSAAWGDCVTICPWVLYTAYGDRRILEENYGAMKRYVGYMRAESPNGLWEGGSQLGDWVALDAKPGDYIGATDPLYTATAFYAVSTRIVAKVARLLGRQADAQEYEALYGAVRAAFRARFVRDGEVSEETQTAQVLALVFGLVEDSERPAAVRKLAELIERKGGHLDTGFVGAPYICFALSENGRADLAYELLFKEDFPSWLYQVRKGATTVWEHWDGIMEDGSFWSDEMNSFNHYSYGSIGEWIYRVAAGIDCDAEEAGGYRDIRLHPVPDRRLSELCCRYRTPRGTLESGWRMEGDKVEYQFTIPPNTTAILTLRAGEGARVSAPQNARALGSSGGEARYLLAPGCYRFTVK</sequence>
<dbReference type="PANTHER" id="PTHR33307:SF6">
    <property type="entry name" value="ALPHA-RHAMNOSIDASE (EUROFUNG)-RELATED"/>
    <property type="match status" value="1"/>
</dbReference>
<comment type="catalytic activity">
    <reaction evidence="1">
        <text>Hydrolysis of terminal non-reducing alpha-L-rhamnose residues in alpha-L-rhamnosides.</text>
        <dbReference type="EC" id="3.2.1.40"/>
    </reaction>
</comment>
<evidence type="ECO:0000259" key="7">
    <source>
        <dbReference type="Pfam" id="PF17390"/>
    </source>
</evidence>
<reference evidence="8 9" key="1">
    <citation type="submission" date="2019-03" db="EMBL/GenBank/DDBJ databases">
        <title>Genomic Encyclopedia of Type Strains, Phase IV (KMG-IV): sequencing the most valuable type-strain genomes for metagenomic binning, comparative biology and taxonomic classification.</title>
        <authorList>
            <person name="Goeker M."/>
        </authorList>
    </citation>
    <scope>NUCLEOTIDE SEQUENCE [LARGE SCALE GENOMIC DNA]</scope>
    <source>
        <strain evidence="8 9">DSM 100433</strain>
    </source>
</reference>
<dbReference type="Pfam" id="PF17389">
    <property type="entry name" value="Bac_rhamnosid6H"/>
    <property type="match status" value="1"/>
</dbReference>
<evidence type="ECO:0000256" key="3">
    <source>
        <dbReference type="ARBA" id="ARBA00022801"/>
    </source>
</evidence>
<dbReference type="Gene3D" id="1.50.10.10">
    <property type="match status" value="1"/>
</dbReference>
<dbReference type="InterPro" id="IPR008902">
    <property type="entry name" value="Rhamnosid_concanavalin"/>
</dbReference>
<dbReference type="InterPro" id="IPR012341">
    <property type="entry name" value="6hp_glycosidase-like_sf"/>
</dbReference>
<dbReference type="RefSeq" id="WP_132084948.1">
    <property type="nucleotide sequence ID" value="NZ_SLUK01000010.1"/>
</dbReference>
<organism evidence="8 9">
    <name type="scientific">Harryflintia acetispora</name>
    <dbReference type="NCBI Taxonomy" id="1849041"/>
    <lineage>
        <taxon>Bacteria</taxon>
        <taxon>Bacillati</taxon>
        <taxon>Bacillota</taxon>
        <taxon>Clostridia</taxon>
        <taxon>Eubacteriales</taxon>
        <taxon>Oscillospiraceae</taxon>
        <taxon>Harryflintia</taxon>
    </lineage>
</organism>
<dbReference type="InterPro" id="IPR035398">
    <property type="entry name" value="Bac_rhamnosid_C"/>
</dbReference>
<gene>
    <name evidence="8" type="ORF">EDD78_11023</name>
</gene>
<keyword evidence="3" id="KW-0378">Hydrolase</keyword>
<dbReference type="Pfam" id="PF25788">
    <property type="entry name" value="Ig_Rha78A_N"/>
    <property type="match status" value="1"/>
</dbReference>
<dbReference type="AlphaFoldDB" id="A0A9X8UHL5"/>
<evidence type="ECO:0000313" key="8">
    <source>
        <dbReference type="EMBL" id="TCL42399.1"/>
    </source>
</evidence>
<dbReference type="InterPro" id="IPR016007">
    <property type="entry name" value="Alpha_rhamnosid"/>
</dbReference>
<evidence type="ECO:0000256" key="2">
    <source>
        <dbReference type="ARBA" id="ARBA00012652"/>
    </source>
</evidence>
<dbReference type="SUPFAM" id="SSF48208">
    <property type="entry name" value="Six-hairpin glycosidases"/>
    <property type="match status" value="1"/>
</dbReference>
<dbReference type="GO" id="GO:0005975">
    <property type="term" value="P:carbohydrate metabolic process"/>
    <property type="evidence" value="ECO:0007669"/>
    <property type="project" value="InterPro"/>
</dbReference>
<evidence type="ECO:0000259" key="4">
    <source>
        <dbReference type="Pfam" id="PF05592"/>
    </source>
</evidence>
<protein>
    <recommendedName>
        <fullName evidence="2">alpha-L-rhamnosidase</fullName>
        <ecNumber evidence="2">3.2.1.40</ecNumber>
    </recommendedName>
</protein>
<name>A0A9X8UHL5_9FIRM</name>
<dbReference type="Pfam" id="PF08531">
    <property type="entry name" value="Bac_rhamnosid_N"/>
    <property type="match status" value="1"/>
</dbReference>
<evidence type="ECO:0000259" key="5">
    <source>
        <dbReference type="Pfam" id="PF08531"/>
    </source>
</evidence>
<dbReference type="Gene3D" id="2.60.40.10">
    <property type="entry name" value="Immunoglobulins"/>
    <property type="match status" value="1"/>
</dbReference>
<dbReference type="InterPro" id="IPR013783">
    <property type="entry name" value="Ig-like_fold"/>
</dbReference>
<dbReference type="Pfam" id="PF05592">
    <property type="entry name" value="Bac_rhamnosid"/>
    <property type="match status" value="1"/>
</dbReference>
<feature type="domain" description="Alpha-L-rhamnosidase six-hairpin glycosidase" evidence="6">
    <location>
        <begin position="423"/>
        <end position="771"/>
    </location>
</feature>
<dbReference type="PANTHER" id="PTHR33307">
    <property type="entry name" value="ALPHA-RHAMNOSIDASE (EUROFUNG)"/>
    <property type="match status" value="1"/>
</dbReference>
<dbReference type="InterPro" id="IPR008928">
    <property type="entry name" value="6-hairpin_glycosidase_sf"/>
</dbReference>
<dbReference type="Pfam" id="PF17390">
    <property type="entry name" value="Bac_rhamnosid_C"/>
    <property type="match status" value="1"/>
</dbReference>
<dbReference type="Gene3D" id="2.60.120.260">
    <property type="entry name" value="Galactose-binding domain-like"/>
    <property type="match status" value="2"/>
</dbReference>